<dbReference type="EMBL" id="SMKQ01000137">
    <property type="protein sequence ID" value="TDD41765.1"/>
    <property type="molecule type" value="Genomic_DNA"/>
</dbReference>
<evidence type="ECO:0000313" key="4">
    <source>
        <dbReference type="EMBL" id="TDD41765.1"/>
    </source>
</evidence>
<keyword evidence="5" id="KW-1185">Reference proteome</keyword>
<gene>
    <name evidence="4" type="ORF">E1286_32010</name>
</gene>
<evidence type="ECO:0000256" key="2">
    <source>
        <dbReference type="ARBA" id="ARBA00023163"/>
    </source>
</evidence>
<sequence length="68" mass="7352">MTEVHHEDVAAYALGLLNEEERAAFERHLKSCGSCAGEVGSFAAMGELIRGVHPDDLLPHPPEPQVES</sequence>
<dbReference type="InterPro" id="IPR041916">
    <property type="entry name" value="Anti_sigma_zinc_sf"/>
</dbReference>
<dbReference type="Pfam" id="PF13490">
    <property type="entry name" value="zf-HC2"/>
    <property type="match status" value="1"/>
</dbReference>
<dbReference type="Gene3D" id="1.10.10.1320">
    <property type="entry name" value="Anti-sigma factor, zinc-finger domain"/>
    <property type="match status" value="1"/>
</dbReference>
<dbReference type="RefSeq" id="WP_187368251.1">
    <property type="nucleotide sequence ID" value="NZ_SMKQ01000137.1"/>
</dbReference>
<evidence type="ECO:0000313" key="5">
    <source>
        <dbReference type="Proteomes" id="UP000295302"/>
    </source>
</evidence>
<evidence type="ECO:0000256" key="1">
    <source>
        <dbReference type="ARBA" id="ARBA00023015"/>
    </source>
</evidence>
<comment type="caution">
    <text evidence="4">The sequence shown here is derived from an EMBL/GenBank/DDBJ whole genome shotgun (WGS) entry which is preliminary data.</text>
</comment>
<keyword evidence="2" id="KW-0804">Transcription</keyword>
<keyword evidence="1" id="KW-0805">Transcription regulation</keyword>
<evidence type="ECO:0000259" key="3">
    <source>
        <dbReference type="Pfam" id="PF13490"/>
    </source>
</evidence>
<dbReference type="AlphaFoldDB" id="A0A4R4YB36"/>
<proteinExistence type="predicted"/>
<feature type="domain" description="Putative zinc-finger" evidence="3">
    <location>
        <begin position="7"/>
        <end position="36"/>
    </location>
</feature>
<organism evidence="4 5">
    <name type="scientific">Nonomuraea terrae</name>
    <dbReference type="NCBI Taxonomy" id="2530383"/>
    <lineage>
        <taxon>Bacteria</taxon>
        <taxon>Bacillati</taxon>
        <taxon>Actinomycetota</taxon>
        <taxon>Actinomycetes</taxon>
        <taxon>Streptosporangiales</taxon>
        <taxon>Streptosporangiaceae</taxon>
        <taxon>Nonomuraea</taxon>
    </lineage>
</organism>
<name>A0A4R4YB36_9ACTN</name>
<accession>A0A4R4YB36</accession>
<feature type="non-terminal residue" evidence="4">
    <location>
        <position position="68"/>
    </location>
</feature>
<protein>
    <recommendedName>
        <fullName evidence="3">Putative zinc-finger domain-containing protein</fullName>
    </recommendedName>
</protein>
<reference evidence="4 5" key="1">
    <citation type="submission" date="2019-03" db="EMBL/GenBank/DDBJ databases">
        <title>Draft genome sequences of novel Actinobacteria.</title>
        <authorList>
            <person name="Sahin N."/>
            <person name="Ay H."/>
            <person name="Saygin H."/>
        </authorList>
    </citation>
    <scope>NUCLEOTIDE SEQUENCE [LARGE SCALE GENOMIC DNA]</scope>
    <source>
        <strain evidence="4 5">CH32</strain>
    </source>
</reference>
<dbReference type="InterPro" id="IPR027383">
    <property type="entry name" value="Znf_put"/>
</dbReference>
<dbReference type="Proteomes" id="UP000295302">
    <property type="component" value="Unassembled WGS sequence"/>
</dbReference>